<evidence type="ECO:0000259" key="3">
    <source>
        <dbReference type="Pfam" id="PF09088"/>
    </source>
</evidence>
<feature type="domain" description="MIF4G-like type 2" evidence="4">
    <location>
        <begin position="620"/>
        <end position="951"/>
    </location>
</feature>
<dbReference type="PANTHER" id="PTHR12412">
    <property type="entry name" value="CAP BINDING PROTEIN"/>
    <property type="match status" value="1"/>
</dbReference>
<feature type="coiled-coil region" evidence="1">
    <location>
        <begin position="856"/>
        <end position="883"/>
    </location>
</feature>
<organism evidence="5 6">
    <name type="scientific">Austropuccinia psidii MF-1</name>
    <dbReference type="NCBI Taxonomy" id="1389203"/>
    <lineage>
        <taxon>Eukaryota</taxon>
        <taxon>Fungi</taxon>
        <taxon>Dikarya</taxon>
        <taxon>Basidiomycota</taxon>
        <taxon>Pucciniomycotina</taxon>
        <taxon>Pucciniomycetes</taxon>
        <taxon>Pucciniales</taxon>
        <taxon>Sphaerophragmiaceae</taxon>
        <taxon>Austropuccinia</taxon>
    </lineage>
</organism>
<dbReference type="GO" id="GO:0003729">
    <property type="term" value="F:mRNA binding"/>
    <property type="evidence" value="ECO:0007669"/>
    <property type="project" value="TreeGrafter"/>
</dbReference>
<dbReference type="EMBL" id="AVOT02006829">
    <property type="protein sequence ID" value="MBW0482543.1"/>
    <property type="molecule type" value="Genomic_DNA"/>
</dbReference>
<dbReference type="InterPro" id="IPR027159">
    <property type="entry name" value="CBP80"/>
</dbReference>
<evidence type="ECO:0008006" key="7">
    <source>
        <dbReference type="Google" id="ProtNLM"/>
    </source>
</evidence>
<proteinExistence type="predicted"/>
<gene>
    <name evidence="5" type="ORF">O181_022258</name>
</gene>
<dbReference type="Pfam" id="PF09090">
    <property type="entry name" value="MIF4G_like_2"/>
    <property type="match status" value="1"/>
</dbReference>
<feature type="compositionally biased region" description="Polar residues" evidence="2">
    <location>
        <begin position="1"/>
        <end position="18"/>
    </location>
</feature>
<dbReference type="SUPFAM" id="SSF48371">
    <property type="entry name" value="ARM repeat"/>
    <property type="match status" value="3"/>
</dbReference>
<evidence type="ECO:0000313" key="5">
    <source>
        <dbReference type="EMBL" id="MBW0482543.1"/>
    </source>
</evidence>
<dbReference type="InterPro" id="IPR016024">
    <property type="entry name" value="ARM-type_fold"/>
</dbReference>
<comment type="caution">
    <text evidence="5">The sequence shown here is derived from an EMBL/GenBank/DDBJ whole genome shotgun (WGS) entry which is preliminary data.</text>
</comment>
<dbReference type="GO" id="GO:0000184">
    <property type="term" value="P:nuclear-transcribed mRNA catabolic process, nonsense-mediated decay"/>
    <property type="evidence" value="ECO:0007669"/>
    <property type="project" value="TreeGrafter"/>
</dbReference>
<feature type="coiled-coil region" evidence="1">
    <location>
        <begin position="775"/>
        <end position="806"/>
    </location>
</feature>
<feature type="domain" description="MIF4G-like type 1" evidence="3">
    <location>
        <begin position="393"/>
        <end position="603"/>
    </location>
</feature>
<dbReference type="OrthoDB" id="10252707at2759"/>
<dbReference type="Pfam" id="PF09088">
    <property type="entry name" value="MIF4G_like"/>
    <property type="match status" value="1"/>
</dbReference>
<accession>A0A9Q3GW63</accession>
<dbReference type="GO" id="GO:0000339">
    <property type="term" value="F:RNA cap binding"/>
    <property type="evidence" value="ECO:0007669"/>
    <property type="project" value="InterPro"/>
</dbReference>
<keyword evidence="6" id="KW-1185">Reference proteome</keyword>
<dbReference type="Gene3D" id="1.25.40.180">
    <property type="match status" value="3"/>
</dbReference>
<dbReference type="InterPro" id="IPR015174">
    <property type="entry name" value="MIF4G-like_typ-2"/>
</dbReference>
<feature type="region of interest" description="Disordered" evidence="2">
    <location>
        <begin position="344"/>
        <end position="368"/>
    </location>
</feature>
<evidence type="ECO:0000259" key="4">
    <source>
        <dbReference type="Pfam" id="PF09090"/>
    </source>
</evidence>
<evidence type="ECO:0000256" key="1">
    <source>
        <dbReference type="SAM" id="Coils"/>
    </source>
</evidence>
<feature type="region of interest" description="Disordered" evidence="2">
    <location>
        <begin position="1"/>
        <end position="66"/>
    </location>
</feature>
<evidence type="ECO:0000256" key="2">
    <source>
        <dbReference type="SAM" id="MobiDB-lite"/>
    </source>
</evidence>
<dbReference type="GO" id="GO:0005846">
    <property type="term" value="C:nuclear cap binding complex"/>
    <property type="evidence" value="ECO:0007669"/>
    <property type="project" value="InterPro"/>
</dbReference>
<dbReference type="AlphaFoldDB" id="A0A9Q3GW63"/>
<feature type="compositionally biased region" description="Basic residues" evidence="2">
    <location>
        <begin position="34"/>
        <end position="43"/>
    </location>
</feature>
<dbReference type="GO" id="GO:0005634">
    <property type="term" value="C:nucleus"/>
    <property type="evidence" value="ECO:0007669"/>
    <property type="project" value="TreeGrafter"/>
</dbReference>
<feature type="region of interest" description="Disordered" evidence="2">
    <location>
        <begin position="829"/>
        <end position="848"/>
    </location>
</feature>
<dbReference type="GO" id="GO:0006406">
    <property type="term" value="P:mRNA export from nucleus"/>
    <property type="evidence" value="ECO:0007669"/>
    <property type="project" value="InterPro"/>
</dbReference>
<keyword evidence="1" id="KW-0175">Coiled coil</keyword>
<feature type="coiled-coil region" evidence="1">
    <location>
        <begin position="948"/>
        <end position="975"/>
    </location>
</feature>
<dbReference type="Proteomes" id="UP000765509">
    <property type="component" value="Unassembled WGS sequence"/>
</dbReference>
<protein>
    <recommendedName>
        <fullName evidence="7">MIF4G domain-containing protein</fullName>
    </recommendedName>
</protein>
<name>A0A9Q3GW63_9BASI</name>
<dbReference type="PANTHER" id="PTHR12412:SF2">
    <property type="entry name" value="NUCLEAR CAP-BINDING PROTEIN SUBUNIT 1"/>
    <property type="match status" value="1"/>
</dbReference>
<sequence length="991" mass="112352">MNNGTQMNWSKNDPSSPFNKKRGRDDSSDFTGRQYHHSGRRFKHDFDRSPRGARRRGGGGPNHFTRSINHISENFLQSFWSLGDSERFDFRQEIPELVHRIENHFSQFPDDVLKAFRIAAAELPHKLPHLALLISLLSVAPLHIPNAPPADPPPSSIGVQIIRDLARSFQLHIDNRRWRSTRLFLHLFGHLHALSQPLVSSQSLLALLRAIFSATTDELTCTGARADECLRIVCEGLLKSGLLKVDEVEIKREVSELIDSIRVHMVVNRRVDRSLFNEPHSLSQYVDPIEELVASLEGRPSVDILPVLDEPFRPLLELRMKASGADSPYPKPFDLPIVLLPPDTEEPGLDAHPAPKPQTSVEGPGPIPLDSKDRKNYFGVKLLLPLFSDDTVPSRATPNGVVLRTLVNDVIDIFEVNRKECAKILLELPRWVGRGTFKTKLVPAAAKPPENQLDKTAEEPLEKGSDWVLEHLVLESILCSAFAMPSPPIRPLVYYYSLIAELCRLSPSTVAPGLGKCVRRLYTGLGETGTDVEAVRLEPEGIRRFSDWFAIHLSNFGFLWAWKDWSDAIDLPLPHPKRVFVSRVIELEIRLSYFDRIKGTVPDIFIESELIPSEAPRPDFEYDNPEHRDHLAASDVIQLLKRKEAVSRLMDYLSKMKDRLTADGIEESVEDVTRAVAVQALLSVGSRSFSHFLNVLERYLELLKNLTTSIEARASLLRIVSKFWKRNAQFELIVIDKFLEYRVIDPIDSLRHAFNAYKAGQWGELQFWDGVELTVKKVTRRVHATRAKLEKLKKEEEDERDAARAAGGDILESANGATILGDMNLKDSNEFEETSGTDEAKKESNPTNLELQSGIAEDKKERMAAKQEEIKATQKELDANVAEQGIVLAEAVKSFSIARAEAEAKACEEEEEEGLGSEDEDGRPRRIAAIWKAWWLRGWIREFYRSFAVEISDHLDQIEERLDDLNKEDEKMRLELQQTKDWIESIGFQSI</sequence>
<reference evidence="5" key="1">
    <citation type="submission" date="2021-03" db="EMBL/GenBank/DDBJ databases">
        <title>Draft genome sequence of rust myrtle Austropuccinia psidii MF-1, a brazilian biotype.</title>
        <authorList>
            <person name="Quecine M.C."/>
            <person name="Pachon D.M.R."/>
            <person name="Bonatelli M.L."/>
            <person name="Correr F.H."/>
            <person name="Franceschini L.M."/>
            <person name="Leite T.F."/>
            <person name="Margarido G.R.A."/>
            <person name="Almeida C.A."/>
            <person name="Ferrarezi J.A."/>
            <person name="Labate C.A."/>
        </authorList>
    </citation>
    <scope>NUCLEOTIDE SEQUENCE</scope>
    <source>
        <strain evidence="5">MF-1</strain>
    </source>
</reference>
<evidence type="ECO:0000313" key="6">
    <source>
        <dbReference type="Proteomes" id="UP000765509"/>
    </source>
</evidence>
<dbReference type="InterPro" id="IPR015172">
    <property type="entry name" value="MIF4G-like_typ-1"/>
</dbReference>